<dbReference type="PROSITE" id="PS50004">
    <property type="entry name" value="C2"/>
    <property type="match status" value="1"/>
</dbReference>
<dbReference type="InterPro" id="IPR035892">
    <property type="entry name" value="C2_domain_sf"/>
</dbReference>
<comment type="caution">
    <text evidence="2">The sequence shown here is derived from an EMBL/GenBank/DDBJ whole genome shotgun (WGS) entry which is preliminary data.</text>
</comment>
<evidence type="ECO:0000313" key="2">
    <source>
        <dbReference type="EMBL" id="KAK8897612.1"/>
    </source>
</evidence>
<sequence length="559" mass="63645">MLRVKVINAEKLPLSNNQPPKTKLCFSSISSLRFMNCISKITESTTSPYYNVDTYIPFFRCGTLSFTIYSVRPLKEDELIGRVDINFPKFLIEHSIENFESTPFEPIKQTFPITSCVSSRACLTIEFSSVALTYNPISFDKLRSPFFNVFTTYSPPVHFDSKLPVEIELFQAFPVMQTEEDKKSHVHNGIYYYLTKANTWDEVGFSTNENCIAYPTGKTQLQTCMLNLINDKAEVFVLNVGDYTGTITVNFIGGHKGKFKTFSEGEFYVSKSSDFEIDRFLELQIKVEKNKKYVVPVLITDLSQKLPNGQIVNEFPLLEFEKNSDFSEEQLEKQILDEILKINTNWQKTNFSKASIIPSSQKVSLSKILNEHQLPPVMNFKVYMGGSAKNYQNNITLSSYWTPTFIVLDSKSGTRCTEIEESLVSDENMKNCKPAVNYLKKQIYGSVWTFCVDLNLDSIGTEKVVVLCVKSGSVLENSQPPGSLTIVDAEKGTLLLRKHIVVDKGEKSHFGTCLRFQRAEGGWEAVPMFEFFSEEEKMTSYVDSLYKNDWKQIVEEAAS</sequence>
<dbReference type="InterPro" id="IPR000008">
    <property type="entry name" value="C2_dom"/>
</dbReference>
<accession>A0ABR2L351</accession>
<name>A0ABR2L351_9EUKA</name>
<dbReference type="EMBL" id="JAPFFF010000002">
    <property type="protein sequence ID" value="KAK8897612.1"/>
    <property type="molecule type" value="Genomic_DNA"/>
</dbReference>
<gene>
    <name evidence="2" type="ORF">M9Y10_015573</name>
</gene>
<evidence type="ECO:0000259" key="1">
    <source>
        <dbReference type="PROSITE" id="PS50004"/>
    </source>
</evidence>
<evidence type="ECO:0000313" key="3">
    <source>
        <dbReference type="Proteomes" id="UP001470230"/>
    </source>
</evidence>
<proteinExistence type="predicted"/>
<dbReference type="Proteomes" id="UP001470230">
    <property type="component" value="Unassembled WGS sequence"/>
</dbReference>
<protein>
    <recommendedName>
        <fullName evidence="1">C2 domain-containing protein</fullName>
    </recommendedName>
</protein>
<reference evidence="2 3" key="1">
    <citation type="submission" date="2024-04" db="EMBL/GenBank/DDBJ databases">
        <title>Tritrichomonas musculus Genome.</title>
        <authorList>
            <person name="Alves-Ferreira E."/>
            <person name="Grigg M."/>
            <person name="Lorenzi H."/>
            <person name="Galac M."/>
        </authorList>
    </citation>
    <scope>NUCLEOTIDE SEQUENCE [LARGE SCALE GENOMIC DNA]</scope>
    <source>
        <strain evidence="2 3">EAF2021</strain>
    </source>
</reference>
<dbReference type="Pfam" id="PF00168">
    <property type="entry name" value="C2"/>
    <property type="match status" value="1"/>
</dbReference>
<organism evidence="2 3">
    <name type="scientific">Tritrichomonas musculus</name>
    <dbReference type="NCBI Taxonomy" id="1915356"/>
    <lineage>
        <taxon>Eukaryota</taxon>
        <taxon>Metamonada</taxon>
        <taxon>Parabasalia</taxon>
        <taxon>Tritrichomonadida</taxon>
        <taxon>Tritrichomonadidae</taxon>
        <taxon>Tritrichomonas</taxon>
    </lineage>
</organism>
<dbReference type="SUPFAM" id="SSF49562">
    <property type="entry name" value="C2 domain (Calcium/lipid-binding domain, CaLB)"/>
    <property type="match status" value="1"/>
</dbReference>
<feature type="domain" description="C2" evidence="1">
    <location>
        <begin position="1"/>
        <end position="100"/>
    </location>
</feature>
<keyword evidence="3" id="KW-1185">Reference proteome</keyword>